<sequence>MTSLERPQVRPPAAWSFPDPVDTTLRNGIPLSVFHRPGQHVASVQVVIRLPATLEPADREGLATIVSRTMDEGTRSHTADEFAGLLDGSGIALAASQTLLGLTVQLEVATGALRPALELALECLSEPAFPEEEVSRHVAQRLSDIERELADPGSRAALEWIDAYYDPTARASRPVAGRTATVRAIDAAACRDFHAAHVTADGARVLVAGDLDAAEVHAAVDATLGTWSTTGTGSAGSGVLDLPRAGGDRVVFVHRPGSVQTQVQLGWGGPSRRVDGGWAPYPVLAYLVGGSPGARIDRVLREDKGYTYGFGAGFRPRGASGTFVAGGSVRGDVTAPAVELLWEVLDGVADGFTQEELRSGVDYVGMTAPGRYATADAVADEAAALALDGLDTGFVTDYLRDLRGLTADDLAQAWARWGRQPRTLVLVGDAEAHADAVRALGRSDVTVV</sequence>
<organism evidence="3 4">
    <name type="scientific">Allobranchiibius huperziae</name>
    <dbReference type="NCBI Taxonomy" id="1874116"/>
    <lineage>
        <taxon>Bacteria</taxon>
        <taxon>Bacillati</taxon>
        <taxon>Actinomycetota</taxon>
        <taxon>Actinomycetes</taxon>
        <taxon>Micrococcales</taxon>
        <taxon>Dermacoccaceae</taxon>
        <taxon>Allobranchiibius</taxon>
    </lineage>
</organism>
<dbReference type="SUPFAM" id="SSF63411">
    <property type="entry name" value="LuxS/MPP-like metallohydrolase"/>
    <property type="match status" value="2"/>
</dbReference>
<proteinExistence type="predicted"/>
<comment type="caution">
    <text evidence="3">The sequence shown here is derived from an EMBL/GenBank/DDBJ whole genome shotgun (WGS) entry which is preliminary data.</text>
</comment>
<reference evidence="3 4" key="1">
    <citation type="submission" date="2020-07" db="EMBL/GenBank/DDBJ databases">
        <title>Sequencing the genomes of 1000 actinobacteria strains.</title>
        <authorList>
            <person name="Klenk H.-P."/>
        </authorList>
    </citation>
    <scope>NUCLEOTIDE SEQUENCE [LARGE SCALE GENOMIC DNA]</scope>
    <source>
        <strain evidence="3 4">DSM 29531</strain>
    </source>
</reference>
<dbReference type="Gene3D" id="3.30.830.10">
    <property type="entry name" value="Metalloenzyme, LuxS/M16 peptidase-like"/>
    <property type="match status" value="2"/>
</dbReference>
<feature type="domain" description="Peptidase M16 C-terminal" evidence="2">
    <location>
        <begin position="185"/>
        <end position="358"/>
    </location>
</feature>
<accession>A0A853DD21</accession>
<dbReference type="AlphaFoldDB" id="A0A853DD21"/>
<gene>
    <name evidence="3" type="ORF">HNR15_000856</name>
</gene>
<dbReference type="EMBL" id="JACCFW010000001">
    <property type="protein sequence ID" value="NYJ73893.1"/>
    <property type="molecule type" value="Genomic_DNA"/>
</dbReference>
<dbReference type="PANTHER" id="PTHR11851">
    <property type="entry name" value="METALLOPROTEASE"/>
    <property type="match status" value="1"/>
</dbReference>
<feature type="domain" description="Peptidase M16 N-terminal" evidence="1">
    <location>
        <begin position="35"/>
        <end position="147"/>
    </location>
</feature>
<dbReference type="InterPro" id="IPR011249">
    <property type="entry name" value="Metalloenz_LuxS/M16"/>
</dbReference>
<dbReference type="Pfam" id="PF00675">
    <property type="entry name" value="Peptidase_M16"/>
    <property type="match status" value="1"/>
</dbReference>
<dbReference type="Pfam" id="PF05193">
    <property type="entry name" value="Peptidase_M16_C"/>
    <property type="match status" value="1"/>
</dbReference>
<dbReference type="RefSeq" id="WP_179479418.1">
    <property type="nucleotide sequence ID" value="NZ_JACCFW010000001.1"/>
</dbReference>
<dbReference type="GO" id="GO:0046872">
    <property type="term" value="F:metal ion binding"/>
    <property type="evidence" value="ECO:0007669"/>
    <property type="project" value="InterPro"/>
</dbReference>
<dbReference type="InterPro" id="IPR011765">
    <property type="entry name" value="Pept_M16_N"/>
</dbReference>
<name>A0A853DD21_9MICO</name>
<evidence type="ECO:0000259" key="2">
    <source>
        <dbReference type="Pfam" id="PF05193"/>
    </source>
</evidence>
<protein>
    <submittedName>
        <fullName evidence="3">Putative Zn-dependent peptidase</fullName>
    </submittedName>
</protein>
<dbReference type="InterPro" id="IPR050361">
    <property type="entry name" value="MPP/UQCRC_Complex"/>
</dbReference>
<dbReference type="InterPro" id="IPR007863">
    <property type="entry name" value="Peptidase_M16_C"/>
</dbReference>
<dbReference type="Proteomes" id="UP000571817">
    <property type="component" value="Unassembled WGS sequence"/>
</dbReference>
<evidence type="ECO:0000313" key="3">
    <source>
        <dbReference type="EMBL" id="NYJ73893.1"/>
    </source>
</evidence>
<keyword evidence="4" id="KW-1185">Reference proteome</keyword>
<evidence type="ECO:0000313" key="4">
    <source>
        <dbReference type="Proteomes" id="UP000571817"/>
    </source>
</evidence>
<dbReference type="PANTHER" id="PTHR11851:SF224">
    <property type="entry name" value="PROCESSING PROTEASE"/>
    <property type="match status" value="1"/>
</dbReference>
<evidence type="ECO:0000259" key="1">
    <source>
        <dbReference type="Pfam" id="PF00675"/>
    </source>
</evidence>